<feature type="compositionally biased region" description="Polar residues" evidence="1">
    <location>
        <begin position="14"/>
        <end position="31"/>
    </location>
</feature>
<gene>
    <name evidence="2" type="ORF">ONZ51_g626</name>
</gene>
<feature type="compositionally biased region" description="Basic and acidic residues" evidence="1">
    <location>
        <begin position="1"/>
        <end position="11"/>
    </location>
</feature>
<dbReference type="Proteomes" id="UP001215151">
    <property type="component" value="Unassembled WGS sequence"/>
</dbReference>
<name>A0AAD7U3P3_9APHY</name>
<organism evidence="2 3">
    <name type="scientific">Trametes cubensis</name>
    <dbReference type="NCBI Taxonomy" id="1111947"/>
    <lineage>
        <taxon>Eukaryota</taxon>
        <taxon>Fungi</taxon>
        <taxon>Dikarya</taxon>
        <taxon>Basidiomycota</taxon>
        <taxon>Agaricomycotina</taxon>
        <taxon>Agaricomycetes</taxon>
        <taxon>Polyporales</taxon>
        <taxon>Polyporaceae</taxon>
        <taxon>Trametes</taxon>
    </lineage>
</organism>
<reference evidence="2" key="1">
    <citation type="submission" date="2022-11" db="EMBL/GenBank/DDBJ databases">
        <title>Genome Sequence of Cubamyces cubensis.</title>
        <authorList>
            <person name="Buettner E."/>
        </authorList>
    </citation>
    <scope>NUCLEOTIDE SEQUENCE</scope>
    <source>
        <strain evidence="2">MPL-01</strain>
    </source>
</reference>
<protein>
    <submittedName>
        <fullName evidence="2">Uncharacterized protein</fullName>
    </submittedName>
</protein>
<accession>A0AAD7U3P3</accession>
<dbReference type="AlphaFoldDB" id="A0AAD7U3P3"/>
<feature type="region of interest" description="Disordered" evidence="1">
    <location>
        <begin position="1"/>
        <end position="44"/>
    </location>
</feature>
<sequence length="322" mass="37203">MENPRRGEDGQHASPFNTVNAQEHADLSQQGEPKYNKNMEPLLSSDPVQTSPQIVLALTPIIGVAYLIHTRVRRRYPRTLPTLTSLKVGELYGWMAMVPVASHYVLMKKTQVVQDKDLLTLEAFARHETMRLPELARWHAKHPNIAPSFNGESRDGSKRPVPAEPTFEWTHNHMWAPDSAYGFYCRKLYERFADKYPDISPQDWDICISYIAATAGGNSTPFNFLGYTVPFAMLARRWPIMLITPLLNGLQRGLFYYSAFFVLMHTYRHWAYPLTLQNKQRVAEMLREAYYLDRAPRFLLPTPPFTSIPYLRDPRSPTTKDR</sequence>
<keyword evidence="3" id="KW-1185">Reference proteome</keyword>
<evidence type="ECO:0000313" key="2">
    <source>
        <dbReference type="EMBL" id="KAJ8501450.1"/>
    </source>
</evidence>
<evidence type="ECO:0000313" key="3">
    <source>
        <dbReference type="Proteomes" id="UP001215151"/>
    </source>
</evidence>
<evidence type="ECO:0000256" key="1">
    <source>
        <dbReference type="SAM" id="MobiDB-lite"/>
    </source>
</evidence>
<dbReference type="EMBL" id="JAPEVG010000007">
    <property type="protein sequence ID" value="KAJ8501450.1"/>
    <property type="molecule type" value="Genomic_DNA"/>
</dbReference>
<comment type="caution">
    <text evidence="2">The sequence shown here is derived from an EMBL/GenBank/DDBJ whole genome shotgun (WGS) entry which is preliminary data.</text>
</comment>
<proteinExistence type="predicted"/>